<evidence type="ECO:0008006" key="7">
    <source>
        <dbReference type="Google" id="ProtNLM"/>
    </source>
</evidence>
<dbReference type="Pfam" id="PF05481">
    <property type="entry name" value="Myco_19_kDa"/>
    <property type="match status" value="1"/>
</dbReference>
<gene>
    <name evidence="6" type="ordered locus">Mmcs_0418</name>
</gene>
<evidence type="ECO:0000313" key="6">
    <source>
        <dbReference type="EMBL" id="ABG06539.1"/>
    </source>
</evidence>
<evidence type="ECO:0000256" key="5">
    <source>
        <dbReference type="ARBA" id="ARBA00023288"/>
    </source>
</evidence>
<accession>A0A5Q5BEJ1</accession>
<evidence type="ECO:0000256" key="4">
    <source>
        <dbReference type="ARBA" id="ARBA00023139"/>
    </source>
</evidence>
<protein>
    <recommendedName>
        <fullName evidence="7">Lipoprotein LpqH</fullName>
    </recommendedName>
</protein>
<sequence length="141" mass="14418" precursor="true">MRRLVVRAGAVVGAVVTSGCGLTGSPPSEPSAQAGQITLDGQTRETRSVECSQIEWSLMIDAGAEPGRAHAYLRLGGQEPVVETVSIDDIGPVNGVAGGDLGKAEATLDDTIYTITGTVVGPDPANPGQSQTMPFEIKAPC</sequence>
<dbReference type="PROSITE" id="PS51257">
    <property type="entry name" value="PROKAR_LIPOPROTEIN"/>
    <property type="match status" value="1"/>
</dbReference>
<evidence type="ECO:0000256" key="1">
    <source>
        <dbReference type="ARBA" id="ARBA00022475"/>
    </source>
</evidence>
<dbReference type="InterPro" id="IPR008691">
    <property type="entry name" value="LpqH"/>
</dbReference>
<keyword evidence="4" id="KW-0564">Palmitate</keyword>
<keyword evidence="3" id="KW-0472">Membrane</keyword>
<dbReference type="GO" id="GO:0016020">
    <property type="term" value="C:membrane"/>
    <property type="evidence" value="ECO:0007669"/>
    <property type="project" value="InterPro"/>
</dbReference>
<name>A0A5Q5BEJ1_MYCSS</name>
<reference evidence="6" key="1">
    <citation type="submission" date="2006-06" db="EMBL/GenBank/DDBJ databases">
        <title>Complete sequence of chromosome of Mycobacterium sp. MCS.</title>
        <authorList>
            <consortium name="US DOE Joint Genome Institute"/>
            <person name="Copeland A."/>
            <person name="Lucas S."/>
            <person name="Lapidus A."/>
            <person name="Barry K."/>
            <person name="Detter J.C."/>
            <person name="Glavina del Rio T."/>
            <person name="Hammon N."/>
            <person name="Israni S."/>
            <person name="Dalin E."/>
            <person name="Tice H."/>
            <person name="Pitluck S."/>
            <person name="Martinez M."/>
            <person name="Schmutz J."/>
            <person name="Larimer F."/>
            <person name="Land M."/>
            <person name="Hauser L."/>
            <person name="Kyrpides N."/>
            <person name="Kim E."/>
            <person name="Miller C.D."/>
            <person name="Hughes J.E."/>
            <person name="Anderson A.J."/>
            <person name="Sims R.C."/>
            <person name="Richardson P."/>
        </authorList>
    </citation>
    <scope>NUCLEOTIDE SEQUENCE [LARGE SCALE GENOMIC DNA]</scope>
    <source>
        <strain evidence="6">MCS</strain>
    </source>
</reference>
<keyword evidence="1" id="KW-1003">Cell membrane</keyword>
<dbReference type="AlphaFoldDB" id="A0A5Q5BEJ1"/>
<dbReference type="KEGG" id="mmc:Mmcs_0418"/>
<keyword evidence="2" id="KW-0732">Signal</keyword>
<keyword evidence="5" id="KW-0449">Lipoprotein</keyword>
<dbReference type="EMBL" id="CP000384">
    <property type="protein sequence ID" value="ABG06539.1"/>
    <property type="molecule type" value="Genomic_DNA"/>
</dbReference>
<proteinExistence type="predicted"/>
<organism evidence="6">
    <name type="scientific">Mycobacterium sp. (strain MCS)</name>
    <dbReference type="NCBI Taxonomy" id="164756"/>
    <lineage>
        <taxon>Bacteria</taxon>
        <taxon>Bacillati</taxon>
        <taxon>Actinomycetota</taxon>
        <taxon>Actinomycetes</taxon>
        <taxon>Mycobacteriales</taxon>
        <taxon>Mycobacteriaceae</taxon>
        <taxon>Mycobacterium</taxon>
    </lineage>
</organism>
<evidence type="ECO:0000256" key="2">
    <source>
        <dbReference type="ARBA" id="ARBA00022729"/>
    </source>
</evidence>
<evidence type="ECO:0000256" key="3">
    <source>
        <dbReference type="ARBA" id="ARBA00023136"/>
    </source>
</evidence>